<dbReference type="OrthoDB" id="623670at2759"/>
<dbReference type="SUPFAM" id="SSF50685">
    <property type="entry name" value="Barwin-like endoglucanases"/>
    <property type="match status" value="1"/>
</dbReference>
<evidence type="ECO:0000256" key="1">
    <source>
        <dbReference type="ARBA" id="ARBA00022729"/>
    </source>
</evidence>
<dbReference type="InterPro" id="IPR051477">
    <property type="entry name" value="Expansin_CellWall"/>
</dbReference>
<proteinExistence type="predicted"/>
<dbReference type="CDD" id="cd22191">
    <property type="entry name" value="DPBB_RlpA_EXP_N-like"/>
    <property type="match status" value="1"/>
</dbReference>
<dbReference type="AlphaFoldDB" id="A0A8H7Y3B7"/>
<dbReference type="InterPro" id="IPR036908">
    <property type="entry name" value="RlpA-like_sf"/>
</dbReference>
<protein>
    <submittedName>
        <fullName evidence="3">Uncharacterized protein</fullName>
    </submittedName>
</protein>
<keyword evidence="1 2" id="KW-0732">Signal</keyword>
<evidence type="ECO:0000256" key="2">
    <source>
        <dbReference type="SAM" id="SignalP"/>
    </source>
</evidence>
<feature type="signal peptide" evidence="2">
    <location>
        <begin position="1"/>
        <end position="21"/>
    </location>
</feature>
<reference evidence="3" key="1">
    <citation type="submission" date="2021-02" db="EMBL/GenBank/DDBJ databases">
        <title>Psilocybe cubensis genome.</title>
        <authorList>
            <person name="Mckernan K.J."/>
            <person name="Crawford S."/>
            <person name="Trippe A."/>
            <person name="Kane L.T."/>
            <person name="Mclaughlin S."/>
        </authorList>
    </citation>
    <scope>NUCLEOTIDE SEQUENCE [LARGE SCALE GENOMIC DNA]</scope>
    <source>
        <strain evidence="3">MGC-MH-2018</strain>
    </source>
</reference>
<organism evidence="3">
    <name type="scientific">Psilocybe cubensis</name>
    <name type="common">Psychedelic mushroom</name>
    <name type="synonym">Stropharia cubensis</name>
    <dbReference type="NCBI Taxonomy" id="181762"/>
    <lineage>
        <taxon>Eukaryota</taxon>
        <taxon>Fungi</taxon>
        <taxon>Dikarya</taxon>
        <taxon>Basidiomycota</taxon>
        <taxon>Agaricomycotina</taxon>
        <taxon>Agaricomycetes</taxon>
        <taxon>Agaricomycetidae</taxon>
        <taxon>Agaricales</taxon>
        <taxon>Agaricineae</taxon>
        <taxon>Strophariaceae</taxon>
        <taxon>Psilocybe</taxon>
    </lineage>
</organism>
<dbReference type="EMBL" id="JAFIQS010000002">
    <property type="protein sequence ID" value="KAG5172990.1"/>
    <property type="molecule type" value="Genomic_DNA"/>
</dbReference>
<feature type="chain" id="PRO_5034378868" evidence="2">
    <location>
        <begin position="22"/>
        <end position="270"/>
    </location>
</feature>
<dbReference type="PANTHER" id="PTHR31836:SF28">
    <property type="entry name" value="SRCR DOMAIN-CONTAINING PROTEIN-RELATED"/>
    <property type="match status" value="1"/>
</dbReference>
<dbReference type="PANTHER" id="PTHR31836">
    <property type="match status" value="1"/>
</dbReference>
<evidence type="ECO:0000313" key="3">
    <source>
        <dbReference type="EMBL" id="KAG5172990.1"/>
    </source>
</evidence>
<name>A0A8H7Y3B7_PSICU</name>
<sequence length="270" mass="28118">MKIGASLVFSILALNIPCVISSGFWHYLNRHAHSLALHGAGGLQLPKRAAGSTWKYYNVETGNPGSCGSKHVNTDFTVAMNVAQMNPDWCFKTIKLTQGGKSTTATISDTCMGCDYGGIDLTEGLFAFFVGYWPTQGGVLIGDWEFIDDTPPKPSALFSPPPVKTTKPLPLVPPLSTSTVTSHKPVASSAITPSTTRATSTSATANTTIIFSMSASSTSTPSSVGYLSGLASSLAVPTGSTKAINNTSNIEILNSVIIQLGGLVLAAGKD</sequence>
<accession>A0A8H7Y3B7</accession>
<comment type="caution">
    <text evidence="3">The sequence shown here is derived from an EMBL/GenBank/DDBJ whole genome shotgun (WGS) entry which is preliminary data.</text>
</comment>
<gene>
    <name evidence="3" type="ORF">JR316_002495</name>
</gene>
<dbReference type="Gene3D" id="2.40.40.10">
    <property type="entry name" value="RlpA-like domain"/>
    <property type="match status" value="1"/>
</dbReference>